<dbReference type="Pfam" id="PF13828">
    <property type="entry name" value="DUF4190"/>
    <property type="match status" value="1"/>
</dbReference>
<organism evidence="3 4">
    <name type="scientific">Orlajensenia flava</name>
    <dbReference type="NCBI Taxonomy" id="2565934"/>
    <lineage>
        <taxon>Bacteria</taxon>
        <taxon>Bacillati</taxon>
        <taxon>Actinomycetota</taxon>
        <taxon>Actinomycetes</taxon>
        <taxon>Micrococcales</taxon>
        <taxon>Microbacteriaceae</taxon>
        <taxon>Orlajensenia</taxon>
    </lineage>
</organism>
<reference evidence="3 4" key="1">
    <citation type="submission" date="2019-04" db="EMBL/GenBank/DDBJ databases">
        <authorList>
            <person name="Jiang L."/>
        </authorList>
    </citation>
    <scope>NUCLEOTIDE SEQUENCE [LARGE SCALE GENOMIC DNA]</scope>
    <source>
        <strain evidence="3 4">YIM 131861</strain>
    </source>
</reference>
<dbReference type="EMBL" id="SSSN01000004">
    <property type="protein sequence ID" value="THG34649.1"/>
    <property type="molecule type" value="Genomic_DNA"/>
</dbReference>
<evidence type="ECO:0000256" key="1">
    <source>
        <dbReference type="SAM" id="Phobius"/>
    </source>
</evidence>
<dbReference type="InterPro" id="IPR025241">
    <property type="entry name" value="DUF4190"/>
</dbReference>
<dbReference type="AlphaFoldDB" id="A0A4S4FUU4"/>
<keyword evidence="1" id="KW-0812">Transmembrane</keyword>
<keyword evidence="4" id="KW-1185">Reference proteome</keyword>
<comment type="caution">
    <text evidence="3">The sequence shown here is derived from an EMBL/GenBank/DDBJ whole genome shotgun (WGS) entry which is preliminary data.</text>
</comment>
<keyword evidence="1" id="KW-0472">Membrane</keyword>
<feature type="transmembrane region" description="Helical" evidence="1">
    <location>
        <begin position="34"/>
        <end position="60"/>
    </location>
</feature>
<evidence type="ECO:0000313" key="3">
    <source>
        <dbReference type="EMBL" id="THG34649.1"/>
    </source>
</evidence>
<dbReference type="OrthoDB" id="4374883at2"/>
<accession>A0A4S4FUU4</accession>
<feature type="transmembrane region" description="Helical" evidence="1">
    <location>
        <begin position="72"/>
        <end position="101"/>
    </location>
</feature>
<proteinExistence type="predicted"/>
<dbReference type="Proteomes" id="UP000307380">
    <property type="component" value="Unassembled WGS sequence"/>
</dbReference>
<gene>
    <name evidence="3" type="ORF">E6C70_07465</name>
</gene>
<sequence length="109" mass="11288">MKSGRAEREGVVVTDIAAPPEAVPRTDVPARWNALSIVAFVTAIVGLSVVGVVCGHIGVAQTRRSGEQGAGLAIAGLVIGYIGVALWFLFWVVAIVSWGYFAAASPTSH</sequence>
<evidence type="ECO:0000259" key="2">
    <source>
        <dbReference type="Pfam" id="PF13828"/>
    </source>
</evidence>
<protein>
    <submittedName>
        <fullName evidence="3">DUF4190 domain-containing protein</fullName>
    </submittedName>
</protein>
<evidence type="ECO:0000313" key="4">
    <source>
        <dbReference type="Proteomes" id="UP000307380"/>
    </source>
</evidence>
<name>A0A4S4FUU4_9MICO</name>
<keyword evidence="1" id="KW-1133">Transmembrane helix</keyword>
<feature type="domain" description="DUF4190" evidence="2">
    <location>
        <begin position="35"/>
        <end position="90"/>
    </location>
</feature>